<proteinExistence type="predicted"/>
<evidence type="ECO:0008006" key="3">
    <source>
        <dbReference type="Google" id="ProtNLM"/>
    </source>
</evidence>
<gene>
    <name evidence="1" type="ORF">BIT28_24705</name>
</gene>
<reference evidence="1 2" key="1">
    <citation type="submission" date="2016-09" db="EMBL/GenBank/DDBJ databases">
        <title>Photobacterium proteolyticum sp. nov. a protease producing bacterium isolated from ocean sediments of Laizhou Bay.</title>
        <authorList>
            <person name="Li Y."/>
        </authorList>
    </citation>
    <scope>NUCLEOTIDE SEQUENCE [LARGE SCALE GENOMIC DNA]</scope>
    <source>
        <strain evidence="1 2">13-12</strain>
    </source>
</reference>
<dbReference type="Pfam" id="PF07383">
    <property type="entry name" value="DUF1496"/>
    <property type="match status" value="1"/>
</dbReference>
<keyword evidence="2" id="KW-1185">Reference proteome</keyword>
<dbReference type="OrthoDB" id="6400575at2"/>
<name>A0A1Q9GD41_9GAMM</name>
<sequence length="79" mass="8698">MMLGGFSVSVASKEITVKHTPEITIQPRNVGNRVCLYEGKHYSLGAIVVVENVVLECGPENSFETNGRLKWHKVAKDGK</sequence>
<dbReference type="InterPro" id="IPR009971">
    <property type="entry name" value="DUF1496"/>
</dbReference>
<dbReference type="AlphaFoldDB" id="A0A1Q9GD41"/>
<organism evidence="1 2">
    <name type="scientific">Photobacterium proteolyticum</name>
    <dbReference type="NCBI Taxonomy" id="1903952"/>
    <lineage>
        <taxon>Bacteria</taxon>
        <taxon>Pseudomonadati</taxon>
        <taxon>Pseudomonadota</taxon>
        <taxon>Gammaproteobacteria</taxon>
        <taxon>Vibrionales</taxon>
        <taxon>Vibrionaceae</taxon>
        <taxon>Photobacterium</taxon>
    </lineage>
</organism>
<protein>
    <recommendedName>
        <fullName evidence="3">DUF1496 domain-containing protein</fullName>
    </recommendedName>
</protein>
<comment type="caution">
    <text evidence="1">The sequence shown here is derived from an EMBL/GenBank/DDBJ whole genome shotgun (WGS) entry which is preliminary data.</text>
</comment>
<dbReference type="EMBL" id="MJIL01000092">
    <property type="protein sequence ID" value="OLQ72302.1"/>
    <property type="molecule type" value="Genomic_DNA"/>
</dbReference>
<evidence type="ECO:0000313" key="2">
    <source>
        <dbReference type="Proteomes" id="UP000186905"/>
    </source>
</evidence>
<accession>A0A1Q9GD41</accession>
<evidence type="ECO:0000313" key="1">
    <source>
        <dbReference type="EMBL" id="OLQ72302.1"/>
    </source>
</evidence>
<dbReference type="Proteomes" id="UP000186905">
    <property type="component" value="Unassembled WGS sequence"/>
</dbReference>